<name>A0A6M6JNP0_9PSEU</name>
<dbReference type="KEGG" id="pbro:HOP40_21515"/>
<dbReference type="InterPro" id="IPR014188">
    <property type="entry name" value="Acrylyl-CoA_reductase_AcuI"/>
</dbReference>
<dbReference type="InterPro" id="IPR036291">
    <property type="entry name" value="NAD(P)-bd_dom_sf"/>
</dbReference>
<dbReference type="AlphaFoldDB" id="A0A6M6JNP0"/>
<reference evidence="3 4" key="1">
    <citation type="submission" date="2020-05" db="EMBL/GenBank/DDBJ databases">
        <authorList>
            <person name="Mo P."/>
        </authorList>
    </citation>
    <scope>NUCLEOTIDE SEQUENCE [LARGE SCALE GENOMIC DNA]</scope>
    <source>
        <strain evidence="3 4">Gen01</strain>
    </source>
</reference>
<dbReference type="GO" id="GO:0043957">
    <property type="term" value="F:acryloyl-CoA reductase (NADPH) activity"/>
    <property type="evidence" value="ECO:0007669"/>
    <property type="project" value="TreeGrafter"/>
</dbReference>
<dbReference type="EC" id="1.3.1.95" evidence="3"/>
<accession>A0A6M6JNP0</accession>
<dbReference type="InterPro" id="IPR020843">
    <property type="entry name" value="ER"/>
</dbReference>
<dbReference type="PANTHER" id="PTHR43677:SF1">
    <property type="entry name" value="ACRYLYL-COA REDUCTASE ACUI-RELATED"/>
    <property type="match status" value="1"/>
</dbReference>
<proteinExistence type="predicted"/>
<feature type="transmembrane region" description="Helical" evidence="1">
    <location>
        <begin position="155"/>
        <end position="176"/>
    </location>
</feature>
<dbReference type="SUPFAM" id="SSF50129">
    <property type="entry name" value="GroES-like"/>
    <property type="match status" value="1"/>
</dbReference>
<dbReference type="Gene3D" id="3.90.180.10">
    <property type="entry name" value="Medium-chain alcohol dehydrogenases, catalytic domain"/>
    <property type="match status" value="1"/>
</dbReference>
<evidence type="ECO:0000313" key="4">
    <source>
        <dbReference type="Proteomes" id="UP000505377"/>
    </source>
</evidence>
<evidence type="ECO:0000313" key="3">
    <source>
        <dbReference type="EMBL" id="QJY48059.1"/>
    </source>
</evidence>
<dbReference type="Pfam" id="PF08240">
    <property type="entry name" value="ADH_N"/>
    <property type="match status" value="1"/>
</dbReference>
<dbReference type="InterPro" id="IPR051397">
    <property type="entry name" value="Zn-ADH-like_protein"/>
</dbReference>
<dbReference type="InterPro" id="IPR013149">
    <property type="entry name" value="ADH-like_C"/>
</dbReference>
<dbReference type="PANTHER" id="PTHR43677">
    <property type="entry name" value="SHORT-CHAIN DEHYDROGENASE/REDUCTASE"/>
    <property type="match status" value="1"/>
</dbReference>
<dbReference type="GO" id="GO:0043958">
    <property type="term" value="F:acryloyl-CoA reductase (NADH) activity"/>
    <property type="evidence" value="ECO:0007669"/>
    <property type="project" value="UniProtKB-EC"/>
</dbReference>
<organism evidence="3 4">
    <name type="scientific">Pseudonocardia broussonetiae</name>
    <dbReference type="NCBI Taxonomy" id="2736640"/>
    <lineage>
        <taxon>Bacteria</taxon>
        <taxon>Bacillati</taxon>
        <taxon>Actinomycetota</taxon>
        <taxon>Actinomycetes</taxon>
        <taxon>Pseudonocardiales</taxon>
        <taxon>Pseudonocardiaceae</taxon>
        <taxon>Pseudonocardia</taxon>
    </lineage>
</organism>
<dbReference type="SMART" id="SM00829">
    <property type="entry name" value="PKS_ER"/>
    <property type="match status" value="1"/>
</dbReference>
<dbReference type="InterPro" id="IPR013154">
    <property type="entry name" value="ADH-like_N"/>
</dbReference>
<protein>
    <submittedName>
        <fullName evidence="3">Acryloyl-CoA reductase</fullName>
        <ecNumber evidence="3">1.3.1.95</ecNumber>
    </submittedName>
</protein>
<dbReference type="Proteomes" id="UP000505377">
    <property type="component" value="Chromosome"/>
</dbReference>
<keyword evidence="1" id="KW-0812">Transmembrane</keyword>
<dbReference type="SUPFAM" id="SSF51735">
    <property type="entry name" value="NAD(P)-binding Rossmann-fold domains"/>
    <property type="match status" value="1"/>
</dbReference>
<evidence type="ECO:0000259" key="2">
    <source>
        <dbReference type="SMART" id="SM00829"/>
    </source>
</evidence>
<gene>
    <name evidence="3" type="ORF">HOP40_21515</name>
</gene>
<dbReference type="InterPro" id="IPR011032">
    <property type="entry name" value="GroES-like_sf"/>
</dbReference>
<feature type="transmembrane region" description="Helical" evidence="1">
    <location>
        <begin position="123"/>
        <end position="143"/>
    </location>
</feature>
<dbReference type="EMBL" id="CP053564">
    <property type="protein sequence ID" value="QJY48059.1"/>
    <property type="molecule type" value="Genomic_DNA"/>
</dbReference>
<keyword evidence="1" id="KW-1133">Transmembrane helix</keyword>
<feature type="domain" description="Enoyl reductase (ER)" evidence="2">
    <location>
        <begin position="15"/>
        <end position="327"/>
    </location>
</feature>
<dbReference type="RefSeq" id="WP_172161374.1">
    <property type="nucleotide sequence ID" value="NZ_CP053564.1"/>
</dbReference>
<evidence type="ECO:0000256" key="1">
    <source>
        <dbReference type="SAM" id="Phobius"/>
    </source>
</evidence>
<dbReference type="NCBIfam" id="TIGR02823">
    <property type="entry name" value="oxido_YhdH"/>
    <property type="match status" value="1"/>
</dbReference>
<keyword evidence="4" id="KW-1185">Reference proteome</keyword>
<keyword evidence="3" id="KW-0560">Oxidoreductase</keyword>
<sequence>MSVRSFRALEVDEDGDGYAVRLVERLDADLPDGDVVVDVRWSDLNYKDGLIMSGRFGLVRRFPMTAGIDLVGTVVESGVAEVPVGRLVTVNGNGLGTDHPGGLAERARVPHAWVTPVPEPIDALSAAAIGTAGYTAALAVLALRGNGVEPGSGPVLVTGAAGGAGSIAVLLLAALGHEVVASTGRRRMEEESLLRLGASSVVDRLELLGDGELGRASWAGAIDTLGSRALATVLARTRYGGTVAAMGMAMGVDLPTSVVPFISRAVTLAGIDSVHAPPELRRDAWQLLADHLDLAALRGITEVVPLEQAAERSRAVMAGTVRGRLVVDVRA</sequence>
<keyword evidence="1" id="KW-0472">Membrane</keyword>
<dbReference type="Gene3D" id="3.40.50.720">
    <property type="entry name" value="NAD(P)-binding Rossmann-like Domain"/>
    <property type="match status" value="1"/>
</dbReference>
<dbReference type="Pfam" id="PF00107">
    <property type="entry name" value="ADH_zinc_N"/>
    <property type="match status" value="1"/>
</dbReference>